<evidence type="ECO:0000313" key="11">
    <source>
        <dbReference type="Proteomes" id="UP000050580"/>
    </source>
</evidence>
<dbReference type="PROSITE" id="PS50850">
    <property type="entry name" value="MFS"/>
    <property type="match status" value="1"/>
</dbReference>
<keyword evidence="6 8" id="KW-1133">Transmembrane helix</keyword>
<comment type="similarity">
    <text evidence="2 8">Belongs to the major facilitator superfamily. Bcr/CmlA family.</text>
</comment>
<comment type="subcellular location">
    <subcellularLocation>
        <location evidence="8">Cell inner membrane</location>
        <topology evidence="8">Multi-pass membrane protein</topology>
    </subcellularLocation>
    <subcellularLocation>
        <location evidence="1">Cell membrane</location>
        <topology evidence="1">Multi-pass membrane protein</topology>
    </subcellularLocation>
</comment>
<evidence type="ECO:0000259" key="9">
    <source>
        <dbReference type="PROSITE" id="PS50850"/>
    </source>
</evidence>
<name>A0A0U1Q036_9BURK</name>
<evidence type="ECO:0000256" key="2">
    <source>
        <dbReference type="ARBA" id="ARBA00006236"/>
    </source>
</evidence>
<keyword evidence="11" id="KW-1185">Reference proteome</keyword>
<dbReference type="AlphaFoldDB" id="A0A0U1Q036"/>
<protein>
    <recommendedName>
        <fullName evidence="8">Bcr/CflA family efflux transporter</fullName>
    </recommendedName>
</protein>
<evidence type="ECO:0000256" key="6">
    <source>
        <dbReference type="ARBA" id="ARBA00022989"/>
    </source>
</evidence>
<dbReference type="RefSeq" id="WP_046741521.1">
    <property type="nucleotide sequence ID" value="NZ_LBNQ01000022.1"/>
</dbReference>
<dbReference type="PANTHER" id="PTHR23502">
    <property type="entry name" value="MAJOR FACILITATOR SUPERFAMILY"/>
    <property type="match status" value="1"/>
</dbReference>
<dbReference type="PANTHER" id="PTHR23502:SF132">
    <property type="entry name" value="POLYAMINE TRANSPORTER 2-RELATED"/>
    <property type="match status" value="1"/>
</dbReference>
<reference evidence="10 11" key="1">
    <citation type="submission" date="2015-05" db="EMBL/GenBank/DDBJ databases">
        <title>Draft genome sequence of Lampropedia sp. CT6, isolated from the microbial mat of a hot water spring, located at Manikaran, India.</title>
        <authorList>
            <person name="Tripathi C."/>
            <person name="Rani P."/>
            <person name="Mahato N.K."/>
            <person name="Lal R."/>
        </authorList>
    </citation>
    <scope>NUCLEOTIDE SEQUENCE [LARGE SCALE GENOMIC DNA]</scope>
    <source>
        <strain evidence="10 11">CT6</strain>
    </source>
</reference>
<evidence type="ECO:0000256" key="4">
    <source>
        <dbReference type="ARBA" id="ARBA00022475"/>
    </source>
</evidence>
<evidence type="ECO:0000256" key="5">
    <source>
        <dbReference type="ARBA" id="ARBA00022692"/>
    </source>
</evidence>
<dbReference type="InterPro" id="IPR036259">
    <property type="entry name" value="MFS_trans_sf"/>
</dbReference>
<dbReference type="PATRIC" id="fig|1610491.3.peg.1375"/>
<evidence type="ECO:0000313" key="10">
    <source>
        <dbReference type="EMBL" id="KKW68122.1"/>
    </source>
</evidence>
<organism evidence="10 11">
    <name type="scientific">Lampropedia cohaerens</name>
    <dbReference type="NCBI Taxonomy" id="1610491"/>
    <lineage>
        <taxon>Bacteria</taxon>
        <taxon>Pseudomonadati</taxon>
        <taxon>Pseudomonadota</taxon>
        <taxon>Betaproteobacteria</taxon>
        <taxon>Burkholderiales</taxon>
        <taxon>Comamonadaceae</taxon>
        <taxon>Lampropedia</taxon>
    </lineage>
</organism>
<keyword evidence="5 8" id="KW-0812">Transmembrane</keyword>
<evidence type="ECO:0000256" key="8">
    <source>
        <dbReference type="RuleBase" id="RU365088"/>
    </source>
</evidence>
<dbReference type="GO" id="GO:0042910">
    <property type="term" value="F:xenobiotic transmembrane transporter activity"/>
    <property type="evidence" value="ECO:0007669"/>
    <property type="project" value="InterPro"/>
</dbReference>
<accession>A0A0U1Q036</accession>
<feature type="transmembrane region" description="Helical" evidence="8">
    <location>
        <begin position="45"/>
        <end position="65"/>
    </location>
</feature>
<comment type="caution">
    <text evidence="8">Lacks conserved residue(s) required for the propagation of feature annotation.</text>
</comment>
<keyword evidence="7 8" id="KW-0472">Membrane</keyword>
<dbReference type="InterPro" id="IPR011701">
    <property type="entry name" value="MFS"/>
</dbReference>
<dbReference type="GO" id="GO:1990961">
    <property type="term" value="P:xenobiotic detoxification by transmembrane export across the plasma membrane"/>
    <property type="evidence" value="ECO:0007669"/>
    <property type="project" value="InterPro"/>
</dbReference>
<dbReference type="Proteomes" id="UP000050580">
    <property type="component" value="Unassembled WGS sequence"/>
</dbReference>
<evidence type="ECO:0000256" key="7">
    <source>
        <dbReference type="ARBA" id="ARBA00023136"/>
    </source>
</evidence>
<feature type="transmembrane region" description="Helical" evidence="8">
    <location>
        <begin position="310"/>
        <end position="332"/>
    </location>
</feature>
<evidence type="ECO:0000256" key="3">
    <source>
        <dbReference type="ARBA" id="ARBA00022448"/>
    </source>
</evidence>
<proteinExistence type="inferred from homology"/>
<dbReference type="GO" id="GO:0005886">
    <property type="term" value="C:plasma membrane"/>
    <property type="evidence" value="ECO:0007669"/>
    <property type="project" value="UniProtKB-SubCell"/>
</dbReference>
<dbReference type="OrthoDB" id="9814303at2"/>
<dbReference type="FunFam" id="1.20.1720.10:FF:000005">
    <property type="entry name" value="Bcr/CflA family efflux transporter"/>
    <property type="match status" value="1"/>
</dbReference>
<keyword evidence="8" id="KW-0997">Cell inner membrane</keyword>
<feature type="transmembrane region" description="Helical" evidence="8">
    <location>
        <begin position="215"/>
        <end position="233"/>
    </location>
</feature>
<dbReference type="InterPro" id="IPR020846">
    <property type="entry name" value="MFS_dom"/>
</dbReference>
<evidence type="ECO:0000256" key="1">
    <source>
        <dbReference type="ARBA" id="ARBA00004651"/>
    </source>
</evidence>
<keyword evidence="4" id="KW-1003">Cell membrane</keyword>
<dbReference type="InterPro" id="IPR004812">
    <property type="entry name" value="Efflux_drug-R_Bcr/CmlA"/>
</dbReference>
<comment type="caution">
    <text evidence="10">The sequence shown here is derived from an EMBL/GenBank/DDBJ whole genome shotgun (WGS) entry which is preliminary data.</text>
</comment>
<dbReference type="STRING" id="1610491.AAV94_06495"/>
<feature type="transmembrane region" description="Helical" evidence="8">
    <location>
        <begin position="135"/>
        <end position="159"/>
    </location>
</feature>
<keyword evidence="3 8" id="KW-0813">Transport</keyword>
<gene>
    <name evidence="10" type="ORF">AAV94_06495</name>
</gene>
<dbReference type="NCBIfam" id="NF008314">
    <property type="entry name" value="PRK11102.1"/>
    <property type="match status" value="1"/>
</dbReference>
<dbReference type="Gene3D" id="1.20.1720.10">
    <property type="entry name" value="Multidrug resistance protein D"/>
    <property type="match status" value="1"/>
</dbReference>
<feature type="transmembrane region" description="Helical" evidence="8">
    <location>
        <begin position="285"/>
        <end position="304"/>
    </location>
</feature>
<dbReference type="SUPFAM" id="SSF103473">
    <property type="entry name" value="MFS general substrate transporter"/>
    <property type="match status" value="1"/>
</dbReference>
<dbReference type="NCBIfam" id="TIGR00710">
    <property type="entry name" value="efflux_Bcr_CflA"/>
    <property type="match status" value="1"/>
</dbReference>
<feature type="domain" description="Major facilitator superfamily (MFS) profile" evidence="9">
    <location>
        <begin position="9"/>
        <end position="395"/>
    </location>
</feature>
<feature type="transmembrane region" description="Helical" evidence="8">
    <location>
        <begin position="165"/>
        <end position="185"/>
    </location>
</feature>
<feature type="transmembrane region" description="Helical" evidence="8">
    <location>
        <begin position="77"/>
        <end position="96"/>
    </location>
</feature>
<feature type="transmembrane region" description="Helical" evidence="8">
    <location>
        <begin position="344"/>
        <end position="363"/>
    </location>
</feature>
<dbReference type="EMBL" id="LBNQ01000022">
    <property type="protein sequence ID" value="KKW68122.1"/>
    <property type="molecule type" value="Genomic_DNA"/>
</dbReference>
<feature type="transmembrane region" description="Helical" evidence="8">
    <location>
        <begin position="253"/>
        <end position="273"/>
    </location>
</feature>
<dbReference type="Pfam" id="PF07690">
    <property type="entry name" value="MFS_1"/>
    <property type="match status" value="1"/>
</dbReference>
<dbReference type="CDD" id="cd17320">
    <property type="entry name" value="MFS_MdfA_MDR_like"/>
    <property type="match status" value="1"/>
</dbReference>
<sequence length="395" mass="41924">MRQKNLPFAALVITLAALTAFGPVATDMYLPGMSEMASHFGSSAGYIQSTISLFVLGLAFGQLIYGPLSDRFGRRMPLLAGVAIFTLASLGCALATGVQWLIVLRFAQAVGAAAGMLIVRAIVNDLFERTEVARVLSLMMMVMMVAPIVAPLLGGWMLLALGWQSIFWFMVCYGLVCAALVLFVVPESLPVHRRQPLSFGGLFATYRQLTVRRGFMVPALCCGLASGTLFAYITGSEFVFTQLYGLSVQQYSTLFACNAGALVLSNFMNRLLLLRWRVEQVFSTALLLQASFALLLVMAVVLALPMAFFIVALWLAVGCMGLIGANGAAIAMGAAGQHGGSASGLLGVTQFGIASMVSAAVAATQNGTAYPLALTIGTCAISARTLWWLGRPSVR</sequence>
<feature type="transmembrane region" description="Helical" evidence="8">
    <location>
        <begin position="369"/>
        <end position="389"/>
    </location>
</feature>
<feature type="transmembrane region" description="Helical" evidence="8">
    <location>
        <begin position="102"/>
        <end position="123"/>
    </location>
</feature>